<comment type="caution">
    <text evidence="1">The sequence shown here is derived from an EMBL/GenBank/DDBJ whole genome shotgun (WGS) entry which is preliminary data.</text>
</comment>
<dbReference type="EMBL" id="NCVQ01000001">
    <property type="protein sequence ID" value="PWZ56584.1"/>
    <property type="molecule type" value="Genomic_DNA"/>
</dbReference>
<sequence length="140" mass="16008">MKYGTLCTLLLNGVKKVWQSKFYLLIANLNWFIIMDGVGPQNMFDRLMVIVGNIRGLGGDEINGHKVMKIMLEAYPPRNETVLTLTRKKFEHFTPSDVLGRIMTFDMQKEEAFEGKLGELQTRLDGIKIKEIARKANKST</sequence>
<evidence type="ECO:0000313" key="1">
    <source>
        <dbReference type="EMBL" id="PWZ56584.1"/>
    </source>
</evidence>
<dbReference type="AlphaFoldDB" id="A0A317YFQ2"/>
<dbReference type="Proteomes" id="UP000251960">
    <property type="component" value="Chromosome 1"/>
</dbReference>
<organism evidence="1">
    <name type="scientific">Zea mays</name>
    <name type="common">Maize</name>
    <dbReference type="NCBI Taxonomy" id="4577"/>
    <lineage>
        <taxon>Eukaryota</taxon>
        <taxon>Viridiplantae</taxon>
        <taxon>Streptophyta</taxon>
        <taxon>Embryophyta</taxon>
        <taxon>Tracheophyta</taxon>
        <taxon>Spermatophyta</taxon>
        <taxon>Magnoliopsida</taxon>
        <taxon>Liliopsida</taxon>
        <taxon>Poales</taxon>
        <taxon>Poaceae</taxon>
        <taxon>PACMAD clade</taxon>
        <taxon>Panicoideae</taxon>
        <taxon>Andropogonodae</taxon>
        <taxon>Andropogoneae</taxon>
        <taxon>Tripsacinae</taxon>
        <taxon>Zea</taxon>
    </lineage>
</organism>
<gene>
    <name evidence="1" type="ORF">Zm00014a_034278</name>
</gene>
<proteinExistence type="predicted"/>
<protein>
    <submittedName>
        <fullName evidence="1">Uncharacterized protein</fullName>
    </submittedName>
</protein>
<accession>A0A317YFQ2</accession>
<reference evidence="1" key="1">
    <citation type="journal article" date="2018" name="Nat. Genet.">
        <title>Extensive intraspecific gene order and gene structural variations between Mo17 and other maize genomes.</title>
        <authorList>
            <person name="Sun S."/>
            <person name="Zhou Y."/>
            <person name="Chen J."/>
            <person name="Shi J."/>
            <person name="Zhao H."/>
            <person name="Zhao H."/>
            <person name="Song W."/>
            <person name="Zhang M."/>
            <person name="Cui Y."/>
            <person name="Dong X."/>
            <person name="Liu H."/>
            <person name="Ma X."/>
            <person name="Jiao Y."/>
            <person name="Wang B."/>
            <person name="Wei X."/>
            <person name="Stein J.C."/>
            <person name="Glaubitz J.C."/>
            <person name="Lu F."/>
            <person name="Yu G."/>
            <person name="Liang C."/>
            <person name="Fengler K."/>
            <person name="Li B."/>
            <person name="Rafalski A."/>
            <person name="Schnable P.S."/>
            <person name="Ware D.H."/>
            <person name="Buckler E.S."/>
            <person name="Lai J."/>
        </authorList>
    </citation>
    <scope>NUCLEOTIDE SEQUENCE [LARGE SCALE GENOMIC DNA]</scope>
    <source>
        <tissue evidence="1">Seedling</tissue>
    </source>
</reference>
<name>A0A317YFQ2_MAIZE</name>